<proteinExistence type="predicted"/>
<dbReference type="AlphaFoldDB" id="A2XE77"/>
<accession>A2XE77</accession>
<name>A2XE77_ORYSI</name>
<dbReference type="HOGENOM" id="CLU_2562425_0_0_1"/>
<reference evidence="1 2" key="1">
    <citation type="journal article" date="2005" name="PLoS Biol.">
        <title>The genomes of Oryza sativa: a history of duplications.</title>
        <authorList>
            <person name="Yu J."/>
            <person name="Wang J."/>
            <person name="Lin W."/>
            <person name="Li S."/>
            <person name="Li H."/>
            <person name="Zhou J."/>
            <person name="Ni P."/>
            <person name="Dong W."/>
            <person name="Hu S."/>
            <person name="Zeng C."/>
            <person name="Zhang J."/>
            <person name="Zhang Y."/>
            <person name="Li R."/>
            <person name="Xu Z."/>
            <person name="Li S."/>
            <person name="Li X."/>
            <person name="Zheng H."/>
            <person name="Cong L."/>
            <person name="Lin L."/>
            <person name="Yin J."/>
            <person name="Geng J."/>
            <person name="Li G."/>
            <person name="Shi J."/>
            <person name="Liu J."/>
            <person name="Lv H."/>
            <person name="Li J."/>
            <person name="Wang J."/>
            <person name="Deng Y."/>
            <person name="Ran L."/>
            <person name="Shi X."/>
            <person name="Wang X."/>
            <person name="Wu Q."/>
            <person name="Li C."/>
            <person name="Ren X."/>
            <person name="Wang J."/>
            <person name="Wang X."/>
            <person name="Li D."/>
            <person name="Liu D."/>
            <person name="Zhang X."/>
            <person name="Ji Z."/>
            <person name="Zhao W."/>
            <person name="Sun Y."/>
            <person name="Zhang Z."/>
            <person name="Bao J."/>
            <person name="Han Y."/>
            <person name="Dong L."/>
            <person name="Ji J."/>
            <person name="Chen P."/>
            <person name="Wu S."/>
            <person name="Liu J."/>
            <person name="Xiao Y."/>
            <person name="Bu D."/>
            <person name="Tan J."/>
            <person name="Yang L."/>
            <person name="Ye C."/>
            <person name="Zhang J."/>
            <person name="Xu J."/>
            <person name="Zhou Y."/>
            <person name="Yu Y."/>
            <person name="Zhang B."/>
            <person name="Zhuang S."/>
            <person name="Wei H."/>
            <person name="Liu B."/>
            <person name="Lei M."/>
            <person name="Yu H."/>
            <person name="Li Y."/>
            <person name="Xu H."/>
            <person name="Wei S."/>
            <person name="He X."/>
            <person name="Fang L."/>
            <person name="Zhang Z."/>
            <person name="Zhang Y."/>
            <person name="Huang X."/>
            <person name="Su Z."/>
            <person name="Tong W."/>
            <person name="Li J."/>
            <person name="Tong Z."/>
            <person name="Li S."/>
            <person name="Ye J."/>
            <person name="Wang L."/>
            <person name="Fang L."/>
            <person name="Lei T."/>
            <person name="Chen C."/>
            <person name="Chen H."/>
            <person name="Xu Z."/>
            <person name="Li H."/>
            <person name="Huang H."/>
            <person name="Zhang F."/>
            <person name="Xu H."/>
            <person name="Li N."/>
            <person name="Zhao C."/>
            <person name="Li S."/>
            <person name="Dong L."/>
            <person name="Huang Y."/>
            <person name="Li L."/>
            <person name="Xi Y."/>
            <person name="Qi Q."/>
            <person name="Li W."/>
            <person name="Zhang B."/>
            <person name="Hu W."/>
            <person name="Zhang Y."/>
            <person name="Tian X."/>
            <person name="Jiao Y."/>
            <person name="Liang X."/>
            <person name="Jin J."/>
            <person name="Gao L."/>
            <person name="Zheng W."/>
            <person name="Hao B."/>
            <person name="Liu S."/>
            <person name="Wang W."/>
            <person name="Yuan L."/>
            <person name="Cao M."/>
            <person name="McDermott J."/>
            <person name="Samudrala R."/>
            <person name="Wang J."/>
            <person name="Wong G.K."/>
            <person name="Yang H."/>
        </authorList>
    </citation>
    <scope>NUCLEOTIDE SEQUENCE [LARGE SCALE GENOMIC DNA]</scope>
    <source>
        <strain evidence="2">cv. 93-11</strain>
    </source>
</reference>
<evidence type="ECO:0000313" key="2">
    <source>
        <dbReference type="Proteomes" id="UP000007015"/>
    </source>
</evidence>
<keyword evidence="2" id="KW-1185">Reference proteome</keyword>
<organism evidence="1 2">
    <name type="scientific">Oryza sativa subsp. indica</name>
    <name type="common">Rice</name>
    <dbReference type="NCBI Taxonomy" id="39946"/>
    <lineage>
        <taxon>Eukaryota</taxon>
        <taxon>Viridiplantae</taxon>
        <taxon>Streptophyta</taxon>
        <taxon>Embryophyta</taxon>
        <taxon>Tracheophyta</taxon>
        <taxon>Spermatophyta</taxon>
        <taxon>Magnoliopsida</taxon>
        <taxon>Liliopsida</taxon>
        <taxon>Poales</taxon>
        <taxon>Poaceae</taxon>
        <taxon>BOP clade</taxon>
        <taxon>Oryzoideae</taxon>
        <taxon>Oryzeae</taxon>
        <taxon>Oryzinae</taxon>
        <taxon>Oryza</taxon>
        <taxon>Oryza sativa</taxon>
    </lineage>
</organism>
<dbReference type="Proteomes" id="UP000007015">
    <property type="component" value="Chromosome 3"/>
</dbReference>
<dbReference type="EMBL" id="CM000128">
    <property type="protein sequence ID" value="EAY89137.1"/>
    <property type="molecule type" value="Genomic_DNA"/>
</dbReference>
<sequence length="82" mass="8366">MAVAADLVATTTMTRWGFGAVARGSGRGDDRGSDSSNARLRLVASRLPSAGAVLLSVFLQARCAPARPRAGVPAQLGSDVEP</sequence>
<evidence type="ECO:0000313" key="1">
    <source>
        <dbReference type="EMBL" id="EAY89137.1"/>
    </source>
</evidence>
<gene>
    <name evidence="1" type="ORF">OsI_10628</name>
</gene>
<protein>
    <submittedName>
        <fullName evidence="1">Uncharacterized protein</fullName>
    </submittedName>
</protein>
<dbReference type="Gramene" id="BGIOSGA012176-TA">
    <property type="protein sequence ID" value="BGIOSGA012176-PA"/>
    <property type="gene ID" value="BGIOSGA012176"/>
</dbReference>